<keyword evidence="2" id="KW-1185">Reference proteome</keyword>
<sequence length="79" mass="8644">MTFLSVIRCSSWYGGYSLSVPSSRGRCWSGLVQTRASGGSRSVFSRLRGSVCGCQSVVASACMASRPCEFLLLWPVRDW</sequence>
<comment type="caution">
    <text evidence="1">The sequence shown here is derived from an EMBL/GenBank/DDBJ whole genome shotgun (WGS) entry which is preliminary data.</text>
</comment>
<dbReference type="AlphaFoldDB" id="A0A843VRW5"/>
<accession>A0A843VRW5</accession>
<dbReference type="EMBL" id="NMUH01001619">
    <property type="protein sequence ID" value="MQL93989.1"/>
    <property type="molecule type" value="Genomic_DNA"/>
</dbReference>
<dbReference type="Proteomes" id="UP000652761">
    <property type="component" value="Unassembled WGS sequence"/>
</dbReference>
<name>A0A843VRW5_COLES</name>
<reference evidence="1" key="1">
    <citation type="submission" date="2017-07" db="EMBL/GenBank/DDBJ databases">
        <title>Taro Niue Genome Assembly and Annotation.</title>
        <authorList>
            <person name="Atibalentja N."/>
            <person name="Keating K."/>
            <person name="Fields C.J."/>
        </authorList>
    </citation>
    <scope>NUCLEOTIDE SEQUENCE</scope>
    <source>
        <strain evidence="1">Niue_2</strain>
        <tissue evidence="1">Leaf</tissue>
    </source>
</reference>
<organism evidence="1 2">
    <name type="scientific">Colocasia esculenta</name>
    <name type="common">Wild taro</name>
    <name type="synonym">Arum esculentum</name>
    <dbReference type="NCBI Taxonomy" id="4460"/>
    <lineage>
        <taxon>Eukaryota</taxon>
        <taxon>Viridiplantae</taxon>
        <taxon>Streptophyta</taxon>
        <taxon>Embryophyta</taxon>
        <taxon>Tracheophyta</taxon>
        <taxon>Spermatophyta</taxon>
        <taxon>Magnoliopsida</taxon>
        <taxon>Liliopsida</taxon>
        <taxon>Araceae</taxon>
        <taxon>Aroideae</taxon>
        <taxon>Colocasieae</taxon>
        <taxon>Colocasia</taxon>
    </lineage>
</organism>
<evidence type="ECO:0000313" key="2">
    <source>
        <dbReference type="Proteomes" id="UP000652761"/>
    </source>
</evidence>
<gene>
    <name evidence="1" type="ORF">Taro_026638</name>
</gene>
<proteinExistence type="predicted"/>
<protein>
    <submittedName>
        <fullName evidence="1">Uncharacterized protein</fullName>
    </submittedName>
</protein>
<evidence type="ECO:0000313" key="1">
    <source>
        <dbReference type="EMBL" id="MQL93989.1"/>
    </source>
</evidence>